<dbReference type="InterPro" id="IPR001867">
    <property type="entry name" value="OmpR/PhoB-type_DNA-bd"/>
</dbReference>
<evidence type="ECO:0000256" key="7">
    <source>
        <dbReference type="ARBA" id="ARBA00023163"/>
    </source>
</evidence>
<feature type="modified residue" description="4-aspartylphosphate" evidence="9">
    <location>
        <position position="53"/>
    </location>
</feature>
<dbReference type="GO" id="GO:0032993">
    <property type="term" value="C:protein-DNA complex"/>
    <property type="evidence" value="ECO:0007669"/>
    <property type="project" value="TreeGrafter"/>
</dbReference>
<dbReference type="InterPro" id="IPR039420">
    <property type="entry name" value="WalR-like"/>
</dbReference>
<keyword evidence="14" id="KW-1185">Reference proteome</keyword>
<dbReference type="FunFam" id="1.10.10.10:FF:000018">
    <property type="entry name" value="DNA-binding response regulator ResD"/>
    <property type="match status" value="1"/>
</dbReference>
<name>A0AA35RCB7_GEOBA</name>
<dbReference type="AlphaFoldDB" id="A0AA35RCB7"/>
<gene>
    <name evidence="13" type="ORF">GBAR_LOCUS6027</name>
</gene>
<dbReference type="Pfam" id="PF00072">
    <property type="entry name" value="Response_reg"/>
    <property type="match status" value="1"/>
</dbReference>
<dbReference type="GO" id="GO:0000976">
    <property type="term" value="F:transcription cis-regulatory region binding"/>
    <property type="evidence" value="ECO:0007669"/>
    <property type="project" value="TreeGrafter"/>
</dbReference>
<keyword evidence="7" id="KW-0804">Transcription</keyword>
<evidence type="ECO:0000256" key="3">
    <source>
        <dbReference type="ARBA" id="ARBA00022553"/>
    </source>
</evidence>
<feature type="domain" description="Response regulatory" evidence="11">
    <location>
        <begin position="4"/>
        <end position="117"/>
    </location>
</feature>
<evidence type="ECO:0000256" key="9">
    <source>
        <dbReference type="PROSITE-ProRule" id="PRU00169"/>
    </source>
</evidence>
<sequence length="224" mass="25415">MSNTVLVVEDEPNLLMALKYTLEQEGYDTLTAVDGESGLRIAQSRSPDLVILDVMLPSLDGFEVCRILRRQSNIPILMLTARGEEVDRVVGLELGADDYVTKPFNMRELLARVRNMLRRSSPGDDEVIRSGNLKIDLASHSITLDDEDLAVKPREFSLISLLAANRGRAFTRDQILERLWGHDYIGDSRTVDVHIRWLREKIEPEPSQPRRIVTIRGVGYRFDG</sequence>
<evidence type="ECO:0000256" key="5">
    <source>
        <dbReference type="ARBA" id="ARBA00023015"/>
    </source>
</evidence>
<evidence type="ECO:0000259" key="12">
    <source>
        <dbReference type="PROSITE" id="PS51755"/>
    </source>
</evidence>
<dbReference type="GO" id="GO:0006355">
    <property type="term" value="P:regulation of DNA-templated transcription"/>
    <property type="evidence" value="ECO:0007669"/>
    <property type="project" value="InterPro"/>
</dbReference>
<dbReference type="SMART" id="SM00862">
    <property type="entry name" value="Trans_reg_C"/>
    <property type="match status" value="1"/>
</dbReference>
<dbReference type="PANTHER" id="PTHR48111:SF40">
    <property type="entry name" value="PHOSPHATE REGULON TRANSCRIPTIONAL REGULATORY PROTEIN PHOB"/>
    <property type="match status" value="1"/>
</dbReference>
<dbReference type="Pfam" id="PF00486">
    <property type="entry name" value="Trans_reg_C"/>
    <property type="match status" value="1"/>
</dbReference>
<evidence type="ECO:0000256" key="1">
    <source>
        <dbReference type="ARBA" id="ARBA00003612"/>
    </source>
</evidence>
<dbReference type="PROSITE" id="PS50110">
    <property type="entry name" value="RESPONSE_REGULATORY"/>
    <property type="match status" value="1"/>
</dbReference>
<evidence type="ECO:0000256" key="4">
    <source>
        <dbReference type="ARBA" id="ARBA00023012"/>
    </source>
</evidence>
<dbReference type="InterPro" id="IPR036388">
    <property type="entry name" value="WH-like_DNA-bd_sf"/>
</dbReference>
<dbReference type="GO" id="GO:0000156">
    <property type="term" value="F:phosphorelay response regulator activity"/>
    <property type="evidence" value="ECO:0007669"/>
    <property type="project" value="TreeGrafter"/>
</dbReference>
<dbReference type="Gene3D" id="3.40.50.2300">
    <property type="match status" value="1"/>
</dbReference>
<dbReference type="FunFam" id="3.40.50.2300:FF:000001">
    <property type="entry name" value="DNA-binding response regulator PhoB"/>
    <property type="match status" value="1"/>
</dbReference>
<accession>A0AA35RCB7</accession>
<keyword evidence="6 10" id="KW-0238">DNA-binding</keyword>
<reference evidence="13" key="1">
    <citation type="submission" date="2023-03" db="EMBL/GenBank/DDBJ databases">
        <authorList>
            <person name="Steffen K."/>
            <person name="Cardenas P."/>
        </authorList>
    </citation>
    <scope>NUCLEOTIDE SEQUENCE</scope>
</reference>
<feature type="DNA-binding region" description="OmpR/PhoB-type" evidence="10">
    <location>
        <begin position="125"/>
        <end position="224"/>
    </location>
</feature>
<dbReference type="PANTHER" id="PTHR48111">
    <property type="entry name" value="REGULATOR OF RPOS"/>
    <property type="match status" value="1"/>
</dbReference>
<keyword evidence="5" id="KW-0805">Transcription regulation</keyword>
<dbReference type="GO" id="GO:0005829">
    <property type="term" value="C:cytosol"/>
    <property type="evidence" value="ECO:0007669"/>
    <property type="project" value="TreeGrafter"/>
</dbReference>
<dbReference type="SMART" id="SM00448">
    <property type="entry name" value="REC"/>
    <property type="match status" value="1"/>
</dbReference>
<protein>
    <recommendedName>
        <fullName evidence="2">Probable transcriptional regulator ycf27</fullName>
    </recommendedName>
    <alternativeName>
        <fullName evidence="8">OmpR-like protein</fullName>
    </alternativeName>
</protein>
<dbReference type="PROSITE" id="PS51755">
    <property type="entry name" value="OMPR_PHOB"/>
    <property type="match status" value="1"/>
</dbReference>
<comment type="function">
    <text evidence="1">Probable promoter-specific protein mediating the interaction between DNA and RNA polymerase.</text>
</comment>
<evidence type="ECO:0000256" key="6">
    <source>
        <dbReference type="ARBA" id="ARBA00023125"/>
    </source>
</evidence>
<dbReference type="Gene3D" id="6.10.250.690">
    <property type="match status" value="1"/>
</dbReference>
<evidence type="ECO:0000256" key="8">
    <source>
        <dbReference type="ARBA" id="ARBA00032623"/>
    </source>
</evidence>
<evidence type="ECO:0000313" key="14">
    <source>
        <dbReference type="Proteomes" id="UP001174909"/>
    </source>
</evidence>
<evidence type="ECO:0000256" key="2">
    <source>
        <dbReference type="ARBA" id="ARBA00015955"/>
    </source>
</evidence>
<keyword evidence="3 9" id="KW-0597">Phosphoprotein</keyword>
<dbReference type="Gene3D" id="1.10.10.10">
    <property type="entry name" value="Winged helix-like DNA-binding domain superfamily/Winged helix DNA-binding domain"/>
    <property type="match status" value="1"/>
</dbReference>
<dbReference type="SUPFAM" id="SSF52172">
    <property type="entry name" value="CheY-like"/>
    <property type="match status" value="1"/>
</dbReference>
<dbReference type="Proteomes" id="UP001174909">
    <property type="component" value="Unassembled WGS sequence"/>
</dbReference>
<dbReference type="CDD" id="cd00383">
    <property type="entry name" value="trans_reg_C"/>
    <property type="match status" value="1"/>
</dbReference>
<evidence type="ECO:0000256" key="10">
    <source>
        <dbReference type="PROSITE-ProRule" id="PRU01091"/>
    </source>
</evidence>
<dbReference type="InterPro" id="IPR011006">
    <property type="entry name" value="CheY-like_superfamily"/>
</dbReference>
<dbReference type="InterPro" id="IPR001789">
    <property type="entry name" value="Sig_transdc_resp-reg_receiver"/>
</dbReference>
<evidence type="ECO:0000259" key="11">
    <source>
        <dbReference type="PROSITE" id="PS50110"/>
    </source>
</evidence>
<keyword evidence="4" id="KW-0902">Two-component regulatory system</keyword>
<dbReference type="EMBL" id="CASHTH010000903">
    <property type="protein sequence ID" value="CAI8008849.1"/>
    <property type="molecule type" value="Genomic_DNA"/>
</dbReference>
<evidence type="ECO:0000313" key="13">
    <source>
        <dbReference type="EMBL" id="CAI8008849.1"/>
    </source>
</evidence>
<feature type="domain" description="OmpR/PhoB-type" evidence="12">
    <location>
        <begin position="125"/>
        <end position="224"/>
    </location>
</feature>
<organism evidence="13 14">
    <name type="scientific">Geodia barretti</name>
    <name type="common">Barrett's horny sponge</name>
    <dbReference type="NCBI Taxonomy" id="519541"/>
    <lineage>
        <taxon>Eukaryota</taxon>
        <taxon>Metazoa</taxon>
        <taxon>Porifera</taxon>
        <taxon>Demospongiae</taxon>
        <taxon>Heteroscleromorpha</taxon>
        <taxon>Tetractinellida</taxon>
        <taxon>Astrophorina</taxon>
        <taxon>Geodiidae</taxon>
        <taxon>Geodia</taxon>
    </lineage>
</organism>
<proteinExistence type="predicted"/>
<comment type="caution">
    <text evidence="13">The sequence shown here is derived from an EMBL/GenBank/DDBJ whole genome shotgun (WGS) entry which is preliminary data.</text>
</comment>